<comment type="subcellular location">
    <subcellularLocation>
        <location evidence="6">Cell membrane</location>
        <topology evidence="6">Peripheral membrane protein</topology>
        <orientation evidence="6">Cytoplasmic side</orientation>
    </subcellularLocation>
</comment>
<dbReference type="InterPro" id="IPR050725">
    <property type="entry name" value="CysQ/Inositol_MonoPase"/>
</dbReference>
<dbReference type="GO" id="GO:0000287">
    <property type="term" value="F:magnesium ion binding"/>
    <property type="evidence" value="ECO:0007669"/>
    <property type="project" value="UniProtKB-UniRule"/>
</dbReference>
<dbReference type="GO" id="GO:0000103">
    <property type="term" value="P:sulfate assimilation"/>
    <property type="evidence" value="ECO:0007669"/>
    <property type="project" value="TreeGrafter"/>
</dbReference>
<accession>A0A3D8ITK8</accession>
<feature type="binding site" evidence="6">
    <location>
        <position position="62"/>
    </location>
    <ligand>
        <name>Mg(2+)</name>
        <dbReference type="ChEBI" id="CHEBI:18420"/>
        <label>1</label>
    </ligand>
</feature>
<dbReference type="OrthoDB" id="9785695at2"/>
<feature type="binding site" evidence="6">
    <location>
        <position position="216"/>
    </location>
    <ligand>
        <name>substrate</name>
    </ligand>
</feature>
<dbReference type="InterPro" id="IPR020550">
    <property type="entry name" value="Inositol_monophosphatase_CS"/>
</dbReference>
<feature type="binding site" evidence="6">
    <location>
        <position position="81"/>
    </location>
    <ligand>
        <name>Mg(2+)</name>
        <dbReference type="ChEBI" id="CHEBI:18420"/>
        <label>1</label>
    </ligand>
</feature>
<proteinExistence type="inferred from homology"/>
<keyword evidence="6 7" id="KW-0460">Magnesium</keyword>
<evidence type="ECO:0000256" key="7">
    <source>
        <dbReference type="PIRSR" id="PIRSR600760-2"/>
    </source>
</evidence>
<name>A0A3D8ITK8_9HELI</name>
<reference evidence="8 9" key="1">
    <citation type="submission" date="2018-04" db="EMBL/GenBank/DDBJ databases">
        <title>Novel Campyloabacter and Helicobacter Species and Strains.</title>
        <authorList>
            <person name="Mannion A.J."/>
            <person name="Shen Z."/>
            <person name="Fox J.G."/>
        </authorList>
    </citation>
    <scope>NUCLEOTIDE SEQUENCE [LARGE SCALE GENOMIC DNA]</scope>
    <source>
        <strain evidence="8 9">ATCC 700242</strain>
    </source>
</reference>
<feature type="binding site" evidence="6">
    <location>
        <begin position="83"/>
        <end position="86"/>
    </location>
    <ligand>
        <name>substrate</name>
    </ligand>
</feature>
<dbReference type="CDD" id="cd01638">
    <property type="entry name" value="CysQ"/>
    <property type="match status" value="1"/>
</dbReference>
<evidence type="ECO:0000313" key="9">
    <source>
        <dbReference type="Proteomes" id="UP000257067"/>
    </source>
</evidence>
<sequence>MKKLFAETIAIAIIAGEKILKYYKTNIDYVLKNDFSPITQADLESNDFILESLKSTFPVCSEERFISLQERQRGEYYWLVDPLDGTKDFIAQNNHFSVNIALMKKDIPIFGVIYIPAMKKLYAGGEIGFWGLKGEEIKYFSLSPAWEKLQRFYYHQYPRSQFIGCDSKFHSTDTGVNFFKQYQLRKMAIGSSIKFCALSLGIADIYPRFNGSKEWDTAAGDAILRSVGGFLYDTKTQEILRYGKEDLKNNFFIAFSPRLKDIYKEFLK</sequence>
<feature type="binding site" evidence="6">
    <location>
        <position position="83"/>
    </location>
    <ligand>
        <name>Mg(2+)</name>
        <dbReference type="ChEBI" id="CHEBI:18420"/>
        <label>1</label>
    </ligand>
</feature>
<dbReference type="Gene3D" id="3.40.190.80">
    <property type="match status" value="1"/>
</dbReference>
<dbReference type="EC" id="3.1.3.7" evidence="6"/>
<comment type="similarity">
    <text evidence="1 6">Belongs to the inositol monophosphatase superfamily. CysQ family.</text>
</comment>
<feature type="binding site" evidence="6">
    <location>
        <position position="81"/>
    </location>
    <ligand>
        <name>Mg(2+)</name>
        <dbReference type="ChEBI" id="CHEBI:18420"/>
        <label>2</label>
    </ligand>
</feature>
<dbReference type="GO" id="GO:0046854">
    <property type="term" value="P:phosphatidylinositol phosphate biosynthetic process"/>
    <property type="evidence" value="ECO:0007669"/>
    <property type="project" value="InterPro"/>
</dbReference>
<feature type="binding site" evidence="7">
    <location>
        <position position="62"/>
    </location>
    <ligand>
        <name>Mg(2+)</name>
        <dbReference type="ChEBI" id="CHEBI:18420"/>
        <label>1</label>
        <note>catalytic</note>
    </ligand>
</feature>
<dbReference type="PANTHER" id="PTHR43028">
    <property type="entry name" value="3'(2'),5'-BISPHOSPHATE NUCLEOTIDASE 1"/>
    <property type="match status" value="1"/>
</dbReference>
<gene>
    <name evidence="6" type="primary">cysQ</name>
    <name evidence="8" type="ORF">CQA62_05915</name>
</gene>
<comment type="catalytic activity">
    <reaction evidence="6">
        <text>adenosine 3',5'-bisphosphate + H2O = AMP + phosphate</text>
        <dbReference type="Rhea" id="RHEA:10040"/>
        <dbReference type="ChEBI" id="CHEBI:15377"/>
        <dbReference type="ChEBI" id="CHEBI:43474"/>
        <dbReference type="ChEBI" id="CHEBI:58343"/>
        <dbReference type="ChEBI" id="CHEBI:456215"/>
        <dbReference type="EC" id="3.1.3.7"/>
    </reaction>
</comment>
<evidence type="ECO:0000256" key="2">
    <source>
        <dbReference type="ARBA" id="ARBA00022475"/>
    </source>
</evidence>
<feature type="binding site" evidence="6">
    <location>
        <position position="216"/>
    </location>
    <ligand>
        <name>Mg(2+)</name>
        <dbReference type="ChEBI" id="CHEBI:18420"/>
        <label>2</label>
    </ligand>
</feature>
<dbReference type="SUPFAM" id="SSF56655">
    <property type="entry name" value="Carbohydrate phosphatase"/>
    <property type="match status" value="1"/>
</dbReference>
<comment type="function">
    <text evidence="6">Converts adenosine-3',5'-bisphosphate (PAP) to AMP.</text>
</comment>
<dbReference type="AlphaFoldDB" id="A0A3D8ITK8"/>
<comment type="cofactor">
    <cofactor evidence="6 7">
        <name>Mg(2+)</name>
        <dbReference type="ChEBI" id="CHEBI:18420"/>
    </cofactor>
</comment>
<feature type="binding site" evidence="7">
    <location>
        <position position="83"/>
    </location>
    <ligand>
        <name>Mg(2+)</name>
        <dbReference type="ChEBI" id="CHEBI:18420"/>
        <label>1</label>
        <note>catalytic</note>
    </ligand>
</feature>
<dbReference type="GO" id="GO:0005886">
    <property type="term" value="C:plasma membrane"/>
    <property type="evidence" value="ECO:0007669"/>
    <property type="project" value="UniProtKB-SubCell"/>
</dbReference>
<feature type="binding site" evidence="7">
    <location>
        <position position="81"/>
    </location>
    <ligand>
        <name>Mg(2+)</name>
        <dbReference type="ChEBI" id="CHEBI:18420"/>
        <label>1</label>
        <note>catalytic</note>
    </ligand>
</feature>
<dbReference type="InterPro" id="IPR006240">
    <property type="entry name" value="CysQ"/>
</dbReference>
<dbReference type="Gene3D" id="3.30.540.10">
    <property type="entry name" value="Fructose-1,6-Bisphosphatase, subunit A, domain 1"/>
    <property type="match status" value="1"/>
</dbReference>
<feature type="binding site" evidence="7">
    <location>
        <position position="216"/>
    </location>
    <ligand>
        <name>Mg(2+)</name>
        <dbReference type="ChEBI" id="CHEBI:18420"/>
        <label>1</label>
        <note>catalytic</note>
    </ligand>
</feature>
<dbReference type="PROSITE" id="PS00630">
    <property type="entry name" value="IMP_2"/>
    <property type="match status" value="1"/>
</dbReference>
<dbReference type="PANTHER" id="PTHR43028:SF5">
    <property type="entry name" value="3'(2'),5'-BISPHOSPHATE NUCLEOTIDASE 1"/>
    <property type="match status" value="1"/>
</dbReference>
<dbReference type="GO" id="GO:0008441">
    <property type="term" value="F:3'(2'),5'-bisphosphate nucleotidase activity"/>
    <property type="evidence" value="ECO:0007669"/>
    <property type="project" value="UniProtKB-UniRule"/>
</dbReference>
<feature type="binding site" evidence="6">
    <location>
        <position position="84"/>
    </location>
    <ligand>
        <name>Mg(2+)</name>
        <dbReference type="ChEBI" id="CHEBI:18420"/>
        <label>2</label>
    </ligand>
</feature>
<evidence type="ECO:0000256" key="3">
    <source>
        <dbReference type="ARBA" id="ARBA00022519"/>
    </source>
</evidence>
<comment type="caution">
    <text evidence="8">The sequence shown here is derived from an EMBL/GenBank/DDBJ whole genome shotgun (WGS) entry which is preliminary data.</text>
</comment>
<evidence type="ECO:0000256" key="6">
    <source>
        <dbReference type="HAMAP-Rule" id="MF_02095"/>
    </source>
</evidence>
<organism evidence="8 9">
    <name type="scientific">Helicobacter cholecystus</name>
    <dbReference type="NCBI Taxonomy" id="45498"/>
    <lineage>
        <taxon>Bacteria</taxon>
        <taxon>Pseudomonadati</taxon>
        <taxon>Campylobacterota</taxon>
        <taxon>Epsilonproteobacteria</taxon>
        <taxon>Campylobacterales</taxon>
        <taxon>Helicobacteraceae</taxon>
        <taxon>Helicobacter</taxon>
    </lineage>
</organism>
<evidence type="ECO:0000256" key="4">
    <source>
        <dbReference type="ARBA" id="ARBA00022801"/>
    </source>
</evidence>
<evidence type="ECO:0000256" key="5">
    <source>
        <dbReference type="ARBA" id="ARBA00023136"/>
    </source>
</evidence>
<keyword evidence="6 7" id="KW-0479">Metal-binding</keyword>
<dbReference type="GO" id="GO:0050427">
    <property type="term" value="P:3'-phosphoadenosine 5'-phosphosulfate metabolic process"/>
    <property type="evidence" value="ECO:0007669"/>
    <property type="project" value="TreeGrafter"/>
</dbReference>
<dbReference type="Pfam" id="PF00459">
    <property type="entry name" value="Inositol_P"/>
    <property type="match status" value="1"/>
</dbReference>
<dbReference type="HAMAP" id="MF_02095">
    <property type="entry name" value="CysQ"/>
    <property type="match status" value="1"/>
</dbReference>
<dbReference type="InterPro" id="IPR000760">
    <property type="entry name" value="Inositol_monophosphatase-like"/>
</dbReference>
<keyword evidence="9" id="KW-1185">Reference proteome</keyword>
<evidence type="ECO:0000256" key="1">
    <source>
        <dbReference type="ARBA" id="ARBA00005289"/>
    </source>
</evidence>
<keyword evidence="3" id="KW-0997">Cell inner membrane</keyword>
<evidence type="ECO:0000313" key="8">
    <source>
        <dbReference type="EMBL" id="RDU68637.1"/>
    </source>
</evidence>
<feature type="binding site" evidence="6">
    <location>
        <position position="62"/>
    </location>
    <ligand>
        <name>substrate</name>
    </ligand>
</feature>
<keyword evidence="4 6" id="KW-0378">Hydrolase</keyword>
<dbReference type="Proteomes" id="UP000257067">
    <property type="component" value="Unassembled WGS sequence"/>
</dbReference>
<keyword evidence="5 6" id="KW-0472">Membrane</keyword>
<dbReference type="EMBL" id="NXLU01000008">
    <property type="protein sequence ID" value="RDU68637.1"/>
    <property type="molecule type" value="Genomic_DNA"/>
</dbReference>
<keyword evidence="2 6" id="KW-1003">Cell membrane</keyword>
<dbReference type="RefSeq" id="WP_104724768.1">
    <property type="nucleotide sequence ID" value="NZ_FZNE01000006.1"/>
</dbReference>
<protein>
    <recommendedName>
        <fullName evidence="6">3'(2'),5'-bisphosphate nucleotidase CysQ</fullName>
        <ecNumber evidence="6">3.1.3.7</ecNumber>
    </recommendedName>
    <alternativeName>
        <fullName evidence="6">3'(2'),5-bisphosphonucleoside 3'(2')-phosphohydrolase</fullName>
    </alternativeName>
    <alternativeName>
        <fullName evidence="6">3'-phosphoadenosine 5'-phosphate phosphatase</fullName>
        <shortName evidence="6">PAP phosphatase</shortName>
    </alternativeName>
</protein>
<feature type="binding site" evidence="7">
    <location>
        <position position="84"/>
    </location>
    <ligand>
        <name>Mg(2+)</name>
        <dbReference type="ChEBI" id="CHEBI:18420"/>
        <label>1</label>
        <note>catalytic</note>
    </ligand>
</feature>